<organism evidence="2 3">
    <name type="scientific">Candidatus Curtissbacteria bacterium RIFCSPHIGHO2_12_41_11</name>
    <dbReference type="NCBI Taxonomy" id="1797718"/>
    <lineage>
        <taxon>Bacteria</taxon>
        <taxon>Candidatus Curtissiibacteriota</taxon>
    </lineage>
</organism>
<evidence type="ECO:0000313" key="2">
    <source>
        <dbReference type="EMBL" id="OGD99256.1"/>
    </source>
</evidence>
<evidence type="ECO:0000313" key="3">
    <source>
        <dbReference type="Proteomes" id="UP000178393"/>
    </source>
</evidence>
<comment type="caution">
    <text evidence="2">The sequence shown here is derived from an EMBL/GenBank/DDBJ whole genome shotgun (WGS) entry which is preliminary data.</text>
</comment>
<proteinExistence type="predicted"/>
<dbReference type="EMBL" id="MFBH01000031">
    <property type="protein sequence ID" value="OGD99256.1"/>
    <property type="molecule type" value="Genomic_DNA"/>
</dbReference>
<accession>A0A1F5H514</accession>
<gene>
    <name evidence="2" type="ORF">A2W45_03765</name>
</gene>
<name>A0A1F5H514_9BACT</name>
<keyword evidence="1" id="KW-0472">Membrane</keyword>
<evidence type="ECO:0000256" key="1">
    <source>
        <dbReference type="SAM" id="Phobius"/>
    </source>
</evidence>
<reference evidence="2 3" key="1">
    <citation type="journal article" date="2016" name="Nat. Commun.">
        <title>Thousands of microbial genomes shed light on interconnected biogeochemical processes in an aquifer system.</title>
        <authorList>
            <person name="Anantharaman K."/>
            <person name="Brown C.T."/>
            <person name="Hug L.A."/>
            <person name="Sharon I."/>
            <person name="Castelle C.J."/>
            <person name="Probst A.J."/>
            <person name="Thomas B.C."/>
            <person name="Singh A."/>
            <person name="Wilkins M.J."/>
            <person name="Karaoz U."/>
            <person name="Brodie E.L."/>
            <person name="Williams K.H."/>
            <person name="Hubbard S.S."/>
            <person name="Banfield J.F."/>
        </authorList>
    </citation>
    <scope>NUCLEOTIDE SEQUENCE [LARGE SCALE GENOMIC DNA]</scope>
</reference>
<dbReference type="Proteomes" id="UP000178393">
    <property type="component" value="Unassembled WGS sequence"/>
</dbReference>
<sequence>MLLYWGMFTAGFTIGAIFSFMTFAAKKPEEDAEYEAEKLPDQKQQVPEYPILDKSYPSYRSYKSN</sequence>
<protein>
    <submittedName>
        <fullName evidence="2">Uncharacterized protein</fullName>
    </submittedName>
</protein>
<keyword evidence="1" id="KW-1133">Transmembrane helix</keyword>
<keyword evidence="1" id="KW-0812">Transmembrane</keyword>
<dbReference type="AlphaFoldDB" id="A0A1F5H514"/>
<feature type="transmembrane region" description="Helical" evidence="1">
    <location>
        <begin position="6"/>
        <end position="25"/>
    </location>
</feature>